<dbReference type="AlphaFoldDB" id="A0AA41XE77"/>
<dbReference type="NCBIfam" id="TIGR01764">
    <property type="entry name" value="excise"/>
    <property type="match status" value="1"/>
</dbReference>
<evidence type="ECO:0000259" key="1">
    <source>
        <dbReference type="Pfam" id="PF12728"/>
    </source>
</evidence>
<gene>
    <name evidence="2" type="ORF">N1028_11665</name>
</gene>
<comment type="caution">
    <text evidence="2">The sequence shown here is derived from an EMBL/GenBank/DDBJ whole genome shotgun (WGS) entry which is preliminary data.</text>
</comment>
<evidence type="ECO:0000313" key="3">
    <source>
        <dbReference type="Proteomes" id="UP001165587"/>
    </source>
</evidence>
<keyword evidence="3" id="KW-1185">Reference proteome</keyword>
<dbReference type="GO" id="GO:0003677">
    <property type="term" value="F:DNA binding"/>
    <property type="evidence" value="ECO:0007669"/>
    <property type="project" value="InterPro"/>
</dbReference>
<dbReference type="InterPro" id="IPR010093">
    <property type="entry name" value="SinI_DNA-bd"/>
</dbReference>
<dbReference type="Proteomes" id="UP001165587">
    <property type="component" value="Unassembled WGS sequence"/>
</dbReference>
<protein>
    <submittedName>
        <fullName evidence="2">Helix-turn-helix domain-containing protein</fullName>
    </submittedName>
</protein>
<feature type="domain" description="Helix-turn-helix" evidence="1">
    <location>
        <begin position="77"/>
        <end position="121"/>
    </location>
</feature>
<sequence>MSATLLSNGTVLVDDDLRHQAETLVAEARDRTLTGLFVALDDGQQIRVSADLGRFFVGVLERLAHGPVSVTTLPDALTTTTAAEMLGISRPTLMKLVAAGDIASTKVGSHTRLATADVLELKKIRDHRRAASFDALRAVDDEIDDLGDISNGV</sequence>
<dbReference type="EMBL" id="JANLCK010000005">
    <property type="protein sequence ID" value="MCS5726552.1"/>
    <property type="molecule type" value="Genomic_DNA"/>
</dbReference>
<dbReference type="InterPro" id="IPR041657">
    <property type="entry name" value="HTH_17"/>
</dbReference>
<dbReference type="Pfam" id="PF12728">
    <property type="entry name" value="HTH_17"/>
    <property type="match status" value="1"/>
</dbReference>
<name>A0AA41XE77_9MICO</name>
<reference evidence="2" key="1">
    <citation type="submission" date="2022-08" db="EMBL/GenBank/DDBJ databases">
        <authorList>
            <person name="Deng Y."/>
            <person name="Han X.-F."/>
            <person name="Zhang Y.-Q."/>
        </authorList>
    </citation>
    <scope>NUCLEOTIDE SEQUENCE</scope>
    <source>
        <strain evidence="2">CPCC 203407</strain>
    </source>
</reference>
<proteinExistence type="predicted"/>
<organism evidence="2 3">
    <name type="scientific">Herbiconiux oxytropis</name>
    <dbReference type="NCBI Taxonomy" id="2970915"/>
    <lineage>
        <taxon>Bacteria</taxon>
        <taxon>Bacillati</taxon>
        <taxon>Actinomycetota</taxon>
        <taxon>Actinomycetes</taxon>
        <taxon>Micrococcales</taxon>
        <taxon>Microbacteriaceae</taxon>
        <taxon>Herbiconiux</taxon>
    </lineage>
</organism>
<evidence type="ECO:0000313" key="2">
    <source>
        <dbReference type="EMBL" id="MCS5726552.1"/>
    </source>
</evidence>
<dbReference type="RefSeq" id="WP_259529068.1">
    <property type="nucleotide sequence ID" value="NZ_JANLCK010000005.1"/>
</dbReference>
<accession>A0AA41XE77</accession>